<protein>
    <submittedName>
        <fullName evidence="2">Uncharacterized protein</fullName>
    </submittedName>
</protein>
<accession>A0A2J6PX28</accession>
<evidence type="ECO:0000313" key="3">
    <source>
        <dbReference type="Proteomes" id="UP000235672"/>
    </source>
</evidence>
<dbReference type="AlphaFoldDB" id="A0A2J6PX28"/>
<proteinExistence type="predicted"/>
<sequence length="304" mass="34665">MSDSREPTCVKIKLPEWRQTSKPLSNSLSKKQMASKPKAKARWKDHRLIREIVSESQDGSYWAKRKGPTPELSLESLGTDLWFLISPSLQKVDLLAICQTSSSLHAQVIPVLYHTIDLSTHAPPDGVTISFRHRRRIYERQYLFKRQITMNPEYGQQVRSLKWTIGVEHGQVWSLPLDEFGYRTPTSSDGERVVWRSENVGRLFELLTQVVKLDIQWPKKHLSDVVEQEIHEPKSGGRSTTVTEGNYVTDSSFWRSQTVNSEQRDAQKMIDSTSAAKEESVGSLILFPNVQSVNLVSFVVSLCP</sequence>
<dbReference type="EMBL" id="KZ613494">
    <property type="protein sequence ID" value="PMD18514.1"/>
    <property type="molecule type" value="Genomic_DNA"/>
</dbReference>
<dbReference type="Proteomes" id="UP000235672">
    <property type="component" value="Unassembled WGS sequence"/>
</dbReference>
<dbReference type="OrthoDB" id="4252443at2759"/>
<reference evidence="2 3" key="1">
    <citation type="submission" date="2016-05" db="EMBL/GenBank/DDBJ databases">
        <title>A degradative enzymes factory behind the ericoid mycorrhizal symbiosis.</title>
        <authorList>
            <consortium name="DOE Joint Genome Institute"/>
            <person name="Martino E."/>
            <person name="Morin E."/>
            <person name="Grelet G."/>
            <person name="Kuo A."/>
            <person name="Kohler A."/>
            <person name="Daghino S."/>
            <person name="Barry K."/>
            <person name="Choi C."/>
            <person name="Cichocki N."/>
            <person name="Clum A."/>
            <person name="Copeland A."/>
            <person name="Hainaut M."/>
            <person name="Haridas S."/>
            <person name="Labutti K."/>
            <person name="Lindquist E."/>
            <person name="Lipzen A."/>
            <person name="Khouja H.-R."/>
            <person name="Murat C."/>
            <person name="Ohm R."/>
            <person name="Olson A."/>
            <person name="Spatafora J."/>
            <person name="Veneault-Fourrey C."/>
            <person name="Henrissat B."/>
            <person name="Grigoriev I."/>
            <person name="Martin F."/>
            <person name="Perotto S."/>
        </authorList>
    </citation>
    <scope>NUCLEOTIDE SEQUENCE [LARGE SCALE GENOMIC DNA]</scope>
    <source>
        <strain evidence="2 3">UAMH 7357</strain>
    </source>
</reference>
<feature type="compositionally biased region" description="Polar residues" evidence="1">
    <location>
        <begin position="18"/>
        <end position="32"/>
    </location>
</feature>
<gene>
    <name evidence="2" type="ORF">NA56DRAFT_245110</name>
</gene>
<evidence type="ECO:0000256" key="1">
    <source>
        <dbReference type="SAM" id="MobiDB-lite"/>
    </source>
</evidence>
<feature type="region of interest" description="Disordered" evidence="1">
    <location>
        <begin position="18"/>
        <end position="40"/>
    </location>
</feature>
<organism evidence="2 3">
    <name type="scientific">Hyaloscypha hepaticicola</name>
    <dbReference type="NCBI Taxonomy" id="2082293"/>
    <lineage>
        <taxon>Eukaryota</taxon>
        <taxon>Fungi</taxon>
        <taxon>Dikarya</taxon>
        <taxon>Ascomycota</taxon>
        <taxon>Pezizomycotina</taxon>
        <taxon>Leotiomycetes</taxon>
        <taxon>Helotiales</taxon>
        <taxon>Hyaloscyphaceae</taxon>
        <taxon>Hyaloscypha</taxon>
    </lineage>
</organism>
<evidence type="ECO:0000313" key="2">
    <source>
        <dbReference type="EMBL" id="PMD18514.1"/>
    </source>
</evidence>
<name>A0A2J6PX28_9HELO</name>
<keyword evidence="3" id="KW-1185">Reference proteome</keyword>